<protein>
    <submittedName>
        <fullName evidence="4">Transmembrane sensor</fullName>
    </submittedName>
</protein>
<accession>A0ABU0S639</accession>
<dbReference type="Gene3D" id="2.60.120.1440">
    <property type="match status" value="1"/>
</dbReference>
<dbReference type="Pfam" id="PF04773">
    <property type="entry name" value="FecR"/>
    <property type="match status" value="1"/>
</dbReference>
<evidence type="ECO:0000259" key="2">
    <source>
        <dbReference type="Pfam" id="PF04773"/>
    </source>
</evidence>
<feature type="domain" description="FecR N-terminal" evidence="3">
    <location>
        <begin position="18"/>
        <end position="54"/>
    </location>
</feature>
<keyword evidence="1" id="KW-1133">Transmembrane helix</keyword>
<dbReference type="InterPro" id="IPR006860">
    <property type="entry name" value="FecR"/>
</dbReference>
<comment type="caution">
    <text evidence="4">The sequence shown here is derived from an EMBL/GenBank/DDBJ whole genome shotgun (WGS) entry which is preliminary data.</text>
</comment>
<feature type="transmembrane region" description="Helical" evidence="1">
    <location>
        <begin position="88"/>
        <end position="106"/>
    </location>
</feature>
<dbReference type="EMBL" id="JAUSZT010000002">
    <property type="protein sequence ID" value="MDQ0996226.1"/>
    <property type="molecule type" value="Genomic_DNA"/>
</dbReference>
<dbReference type="Pfam" id="PF16220">
    <property type="entry name" value="DUF4880"/>
    <property type="match status" value="1"/>
</dbReference>
<name>A0ABU0S639_9HYPH</name>
<evidence type="ECO:0000313" key="4">
    <source>
        <dbReference type="EMBL" id="MDQ0996226.1"/>
    </source>
</evidence>
<feature type="domain" description="FecR protein" evidence="2">
    <location>
        <begin position="116"/>
        <end position="207"/>
    </location>
</feature>
<dbReference type="PIRSF" id="PIRSF018266">
    <property type="entry name" value="FecR"/>
    <property type="match status" value="1"/>
</dbReference>
<evidence type="ECO:0000256" key="1">
    <source>
        <dbReference type="SAM" id="Phobius"/>
    </source>
</evidence>
<dbReference type="InterPro" id="IPR032623">
    <property type="entry name" value="FecR_N"/>
</dbReference>
<dbReference type="RefSeq" id="WP_307278464.1">
    <property type="nucleotide sequence ID" value="NZ_JAUSZT010000002.1"/>
</dbReference>
<sequence>MNEDEKGSDIDRRISLDARDWIVRLTSGNVSDVEFDRFQTWLARSPQNKRAFERERAFWQQLQVLGNTTSAAPVVFQQPKPTRIRRRVFLAGGGAAAAAVAATIVMPRVELWRKADFSTGIGEQADFSLPDGTIAALNTDSAIAINFQTDLRLVELLRGEAEFRVRPGLPGIFRVAALGGNSDALGTTFFVQILEGRAVVAVSEGRVLVRGPAEPHDSGGGAGAGGVELAAHEQTQYSRGERPYTTMPVDIVAMLAWRTGRIIFEGRPFSSAIAELGRYLPERIVVAPGVDTSVPVSAIFSTKEVWPGVQALARTQGLSTRRVPGLLIMIS</sequence>
<keyword evidence="1 4" id="KW-0812">Transmembrane</keyword>
<keyword evidence="1" id="KW-0472">Membrane</keyword>
<evidence type="ECO:0000259" key="3">
    <source>
        <dbReference type="Pfam" id="PF16220"/>
    </source>
</evidence>
<keyword evidence="5" id="KW-1185">Reference proteome</keyword>
<dbReference type="PANTHER" id="PTHR30273">
    <property type="entry name" value="PERIPLASMIC SIGNAL SENSOR AND SIGMA FACTOR ACTIVATOR FECR-RELATED"/>
    <property type="match status" value="1"/>
</dbReference>
<gene>
    <name evidence="4" type="ORF">QFZ34_001403</name>
</gene>
<dbReference type="PANTHER" id="PTHR30273:SF2">
    <property type="entry name" value="PROTEIN FECR"/>
    <property type="match status" value="1"/>
</dbReference>
<organism evidence="4 5">
    <name type="scientific">Phyllobacterium ifriqiyense</name>
    <dbReference type="NCBI Taxonomy" id="314238"/>
    <lineage>
        <taxon>Bacteria</taxon>
        <taxon>Pseudomonadati</taxon>
        <taxon>Pseudomonadota</taxon>
        <taxon>Alphaproteobacteria</taxon>
        <taxon>Hyphomicrobiales</taxon>
        <taxon>Phyllobacteriaceae</taxon>
        <taxon>Phyllobacterium</taxon>
    </lineage>
</organism>
<evidence type="ECO:0000313" key="5">
    <source>
        <dbReference type="Proteomes" id="UP001237780"/>
    </source>
</evidence>
<dbReference type="InterPro" id="IPR012373">
    <property type="entry name" value="Ferrdict_sens_TM"/>
</dbReference>
<reference evidence="4 5" key="1">
    <citation type="submission" date="2023-07" db="EMBL/GenBank/DDBJ databases">
        <title>Comparative genomics of wheat-associated soil bacteria to identify genetic determinants of phenazine resistance.</title>
        <authorList>
            <person name="Mouncey N."/>
        </authorList>
    </citation>
    <scope>NUCLEOTIDE SEQUENCE [LARGE SCALE GENOMIC DNA]</scope>
    <source>
        <strain evidence="4 5">W4I11</strain>
    </source>
</reference>
<proteinExistence type="predicted"/>
<dbReference type="Proteomes" id="UP001237780">
    <property type="component" value="Unassembled WGS sequence"/>
</dbReference>